<dbReference type="InterPro" id="IPR013708">
    <property type="entry name" value="Shikimate_DH-bd_N"/>
</dbReference>
<dbReference type="GO" id="GO:0004764">
    <property type="term" value="F:shikimate 3-dehydrogenase (NADP+) activity"/>
    <property type="evidence" value="ECO:0007669"/>
    <property type="project" value="InterPro"/>
</dbReference>
<dbReference type="InterPro" id="IPR028939">
    <property type="entry name" value="P5C_Rdtase_cat_N"/>
</dbReference>
<dbReference type="InterPro" id="IPR046346">
    <property type="entry name" value="Aminoacid_DH-like_N_sf"/>
</dbReference>
<dbReference type="AlphaFoldDB" id="A0A381S224"/>
<feature type="domain" description="Pyrroline-5-carboxylate reductase catalytic N-terminal" evidence="1">
    <location>
        <begin position="70"/>
        <end position="154"/>
    </location>
</feature>
<dbReference type="EMBL" id="UINC01002515">
    <property type="protein sequence ID" value="SUZ97504.1"/>
    <property type="molecule type" value="Genomic_DNA"/>
</dbReference>
<feature type="domain" description="Shikimate dehydrogenase substrate binding N-terminal" evidence="2">
    <location>
        <begin position="4"/>
        <end position="39"/>
    </location>
</feature>
<dbReference type="GO" id="GO:0009423">
    <property type="term" value="P:chorismate biosynthetic process"/>
    <property type="evidence" value="ECO:0007669"/>
    <property type="project" value="UniProtKB-UniPathway"/>
</dbReference>
<dbReference type="PANTHER" id="PTHR21089">
    <property type="entry name" value="SHIKIMATE DEHYDROGENASE"/>
    <property type="match status" value="1"/>
</dbReference>
<dbReference type="Gene3D" id="3.40.50.10860">
    <property type="entry name" value="Leucine Dehydrogenase, chain A, domain 1"/>
    <property type="match status" value="1"/>
</dbReference>
<protein>
    <recommendedName>
        <fullName evidence="4">Shikimate dehydrogenase (NADP(+))</fullName>
    </recommendedName>
</protein>
<dbReference type="InterPro" id="IPR036291">
    <property type="entry name" value="NAD(P)-bd_dom_sf"/>
</dbReference>
<proteinExistence type="predicted"/>
<evidence type="ECO:0000259" key="2">
    <source>
        <dbReference type="Pfam" id="PF08501"/>
    </source>
</evidence>
<gene>
    <name evidence="3" type="ORF">METZ01_LOCUS50358</name>
</gene>
<dbReference type="SUPFAM" id="SSF51735">
    <property type="entry name" value="NAD(P)-binding Rossmann-fold domains"/>
    <property type="match status" value="1"/>
</dbReference>
<dbReference type="InterPro" id="IPR022893">
    <property type="entry name" value="Shikimate_DH_fam"/>
</dbReference>
<organism evidence="3">
    <name type="scientific">marine metagenome</name>
    <dbReference type="NCBI Taxonomy" id="408172"/>
    <lineage>
        <taxon>unclassified sequences</taxon>
        <taxon>metagenomes</taxon>
        <taxon>ecological metagenomes</taxon>
    </lineage>
</organism>
<dbReference type="Pfam" id="PF03807">
    <property type="entry name" value="F420_oxidored"/>
    <property type="match status" value="1"/>
</dbReference>
<dbReference type="Pfam" id="PF08501">
    <property type="entry name" value="Shikimate_dh_N"/>
    <property type="match status" value="1"/>
</dbReference>
<evidence type="ECO:0000259" key="1">
    <source>
        <dbReference type="Pfam" id="PF03807"/>
    </source>
</evidence>
<evidence type="ECO:0000313" key="3">
    <source>
        <dbReference type="EMBL" id="SUZ97504.1"/>
    </source>
</evidence>
<dbReference type="Gene3D" id="3.40.50.720">
    <property type="entry name" value="NAD(P)-binding Rossmann-like Domain"/>
    <property type="match status" value="1"/>
</dbReference>
<evidence type="ECO:0008006" key="4">
    <source>
        <dbReference type="Google" id="ProtNLM"/>
    </source>
</evidence>
<dbReference type="PANTHER" id="PTHR21089:SF1">
    <property type="entry name" value="BIFUNCTIONAL 3-DEHYDROQUINATE DEHYDRATASE_SHIKIMATE DEHYDROGENASE, CHLOROPLASTIC"/>
    <property type="match status" value="1"/>
</dbReference>
<sequence length="215" mass="23563">MNVNELDGFNVTIPYKQSVIPFLDELDESAQTIGAVNCVHDGKGYNTDWIGFTKAMEQNGISLNGKDYIILGSGGAARAIAFGLVKFGAKSISIKNRTQSKADQLLDWINSIFPNNNSSENSDVIINCTPLGMWPDTESMPDLEIKKGQILADTIYNPLETKWLKTGEERGAKTIGGLDMFIGQGLASADIWFGEKISEKIKLEPIKKVLKSELC</sequence>
<dbReference type="SUPFAM" id="SSF53223">
    <property type="entry name" value="Aminoacid dehydrogenase-like, N-terminal domain"/>
    <property type="match status" value="1"/>
</dbReference>
<name>A0A381S224_9ZZZZ</name>
<dbReference type="CDD" id="cd01065">
    <property type="entry name" value="NAD_bind_Shikimate_DH"/>
    <property type="match status" value="1"/>
</dbReference>
<accession>A0A381S224</accession>
<dbReference type="UniPathway" id="UPA00053">
    <property type="reaction ID" value="UER00087"/>
</dbReference>
<reference evidence="3" key="1">
    <citation type="submission" date="2018-05" db="EMBL/GenBank/DDBJ databases">
        <authorList>
            <person name="Lanie J.A."/>
            <person name="Ng W.-L."/>
            <person name="Kazmierczak K.M."/>
            <person name="Andrzejewski T.M."/>
            <person name="Davidsen T.M."/>
            <person name="Wayne K.J."/>
            <person name="Tettelin H."/>
            <person name="Glass J.I."/>
            <person name="Rusch D."/>
            <person name="Podicherti R."/>
            <person name="Tsui H.-C.T."/>
            <person name="Winkler M.E."/>
        </authorList>
    </citation>
    <scope>NUCLEOTIDE SEQUENCE</scope>
</reference>
<dbReference type="GO" id="GO:0019632">
    <property type="term" value="P:shikimate metabolic process"/>
    <property type="evidence" value="ECO:0007669"/>
    <property type="project" value="TreeGrafter"/>
</dbReference>